<dbReference type="Proteomes" id="UP001176941">
    <property type="component" value="Chromosome 5"/>
</dbReference>
<sequence length="171" mass="18228">MTQGTSISRAPHSSICPSPCPYQPDSADSIKNYPSPHPQLRPLSPEPMPGDSLPQPGFSTEAFAAMKQLHLSRAGTADGIPDPSPGSQIPRTLHHYLGCLASLPGWLLALAPLSPFRSCFPCILLLPLLVPNNSPNITNDHSDYILRHIYGASCPAPHHQKLSLTLDSGAG</sequence>
<gene>
    <name evidence="2" type="ORF">MRATA1EN1_LOCUS24648</name>
</gene>
<name>A0ABN8ZRV6_RANTA</name>
<evidence type="ECO:0000313" key="2">
    <source>
        <dbReference type="EMBL" id="CAI9175686.1"/>
    </source>
</evidence>
<proteinExistence type="predicted"/>
<evidence type="ECO:0000313" key="3">
    <source>
        <dbReference type="Proteomes" id="UP001176941"/>
    </source>
</evidence>
<feature type="region of interest" description="Disordered" evidence="1">
    <location>
        <begin position="1"/>
        <end position="55"/>
    </location>
</feature>
<reference evidence="2" key="1">
    <citation type="submission" date="2023-04" db="EMBL/GenBank/DDBJ databases">
        <authorList>
            <consortium name="ELIXIR-Norway"/>
        </authorList>
    </citation>
    <scope>NUCLEOTIDE SEQUENCE [LARGE SCALE GENOMIC DNA]</scope>
</reference>
<feature type="compositionally biased region" description="Pro residues" evidence="1">
    <location>
        <begin position="35"/>
        <end position="48"/>
    </location>
</feature>
<accession>A0ABN8ZRV6</accession>
<evidence type="ECO:0000256" key="1">
    <source>
        <dbReference type="SAM" id="MobiDB-lite"/>
    </source>
</evidence>
<dbReference type="EMBL" id="OX459941">
    <property type="protein sequence ID" value="CAI9175686.1"/>
    <property type="molecule type" value="Genomic_DNA"/>
</dbReference>
<keyword evidence="3" id="KW-1185">Reference proteome</keyword>
<protein>
    <submittedName>
        <fullName evidence="2">Uncharacterized protein</fullName>
    </submittedName>
</protein>
<organism evidence="2 3">
    <name type="scientific">Rangifer tarandus platyrhynchus</name>
    <name type="common">Svalbard reindeer</name>
    <dbReference type="NCBI Taxonomy" id="3082113"/>
    <lineage>
        <taxon>Eukaryota</taxon>
        <taxon>Metazoa</taxon>
        <taxon>Chordata</taxon>
        <taxon>Craniata</taxon>
        <taxon>Vertebrata</taxon>
        <taxon>Euteleostomi</taxon>
        <taxon>Mammalia</taxon>
        <taxon>Eutheria</taxon>
        <taxon>Laurasiatheria</taxon>
        <taxon>Artiodactyla</taxon>
        <taxon>Ruminantia</taxon>
        <taxon>Pecora</taxon>
        <taxon>Cervidae</taxon>
        <taxon>Odocoileinae</taxon>
        <taxon>Rangifer</taxon>
    </lineage>
</organism>